<dbReference type="InterPro" id="IPR036396">
    <property type="entry name" value="Cyt_P450_sf"/>
</dbReference>
<evidence type="ECO:0000256" key="1">
    <source>
        <dbReference type="ARBA" id="ARBA00001971"/>
    </source>
</evidence>
<keyword evidence="10" id="KW-1185">Reference proteome</keyword>
<reference evidence="9" key="1">
    <citation type="submission" date="2022-11" db="EMBL/GenBank/DDBJ databases">
        <title>Genome Resource of Sclerotinia nivalis Strain SnTB1, a Plant Pathogen Isolated from American Ginseng.</title>
        <authorList>
            <person name="Fan S."/>
        </authorList>
    </citation>
    <scope>NUCLEOTIDE SEQUENCE</scope>
    <source>
        <strain evidence="9">SnTB1</strain>
    </source>
</reference>
<evidence type="ECO:0000256" key="5">
    <source>
        <dbReference type="ARBA" id="ARBA00023026"/>
    </source>
</evidence>
<feature type="binding site" description="axial binding residue" evidence="6">
    <location>
        <position position="471"/>
    </location>
    <ligand>
        <name>heme</name>
        <dbReference type="ChEBI" id="CHEBI:30413"/>
    </ligand>
    <ligandPart>
        <name>Fe</name>
        <dbReference type="ChEBI" id="CHEBI:18248"/>
    </ligandPart>
</feature>
<evidence type="ECO:0000256" key="8">
    <source>
        <dbReference type="SAM" id="Phobius"/>
    </source>
</evidence>
<dbReference type="InterPro" id="IPR017972">
    <property type="entry name" value="Cyt_P450_CS"/>
</dbReference>
<dbReference type="OrthoDB" id="3366823at2759"/>
<keyword evidence="8" id="KW-0812">Transmembrane</keyword>
<dbReference type="InterPro" id="IPR053007">
    <property type="entry name" value="CYP450_monoxygenase_sec-met"/>
</dbReference>
<feature type="transmembrane region" description="Helical" evidence="8">
    <location>
        <begin position="35"/>
        <end position="58"/>
    </location>
</feature>
<keyword evidence="7" id="KW-0503">Monooxygenase</keyword>
<dbReference type="GO" id="GO:0016705">
    <property type="term" value="F:oxidoreductase activity, acting on paired donors, with incorporation or reduction of molecular oxygen"/>
    <property type="evidence" value="ECO:0007669"/>
    <property type="project" value="InterPro"/>
</dbReference>
<dbReference type="PANTHER" id="PTHR47582:SF1">
    <property type="entry name" value="P450, PUTATIVE (EUROFUNG)-RELATED"/>
    <property type="match status" value="1"/>
</dbReference>
<keyword evidence="8" id="KW-1133">Transmembrane helix</keyword>
<comment type="cofactor">
    <cofactor evidence="1 6">
        <name>heme</name>
        <dbReference type="ChEBI" id="CHEBI:30413"/>
    </cofactor>
</comment>
<evidence type="ECO:0000313" key="9">
    <source>
        <dbReference type="EMBL" id="KAJ8069258.1"/>
    </source>
</evidence>
<comment type="caution">
    <text evidence="9">The sequence shown here is derived from an EMBL/GenBank/DDBJ whole genome shotgun (WGS) entry which is preliminary data.</text>
</comment>
<sequence length="556" mass="61999">MNESSEFWCRDTTNANANFHKQEEKELLSHSSFTLISLTFALVATAVITIYGSLYVLLHYTQDANEPPPISTSLPFIGTVIQLSRKKTKFYIELRNKHDLPIYTLRLPGARLCVVNSLALIPAVQRQYKDLAFPPLEAMGAMSVCGSSKTANDILNTNINGDEGDWGYSMTFYKTIHKPLAPGPELDAMNRVMAQKVAASVDGIKGERSVRLFDFIKREIAMATTESVYGPQNPFKDPVVADGFWKFQPGVMILLMGLFPSIFARESLQAREYMAKAFNKYFKNGGHDEGSALIKARFNHSTEHKIPVDDIARFEVGNTIGLLSNTSPSAFWMAYHLYSDPAVLEDCRQELAKVISEEMTTMMSGEIVKIRTLDMSRVKVDCPILLSTLQEVLRVHSTGISARMVMKDYMLDGKYLLKKGSTVMIPGPVQHTSASSWGPNVEVFDHRRFLPENKRHNPISFRGFGGGTTLCPGRHFASTEILAFTALLILRFDIAPVDGKWVHLTTNNVAMWETSAAPDEDIAVRISPRTGEELGIKWRVLVSDSDKAMPLSAEDL</sequence>
<evidence type="ECO:0000256" key="2">
    <source>
        <dbReference type="ARBA" id="ARBA00010617"/>
    </source>
</evidence>
<organism evidence="9 10">
    <name type="scientific">Sclerotinia nivalis</name>
    <dbReference type="NCBI Taxonomy" id="352851"/>
    <lineage>
        <taxon>Eukaryota</taxon>
        <taxon>Fungi</taxon>
        <taxon>Dikarya</taxon>
        <taxon>Ascomycota</taxon>
        <taxon>Pezizomycotina</taxon>
        <taxon>Leotiomycetes</taxon>
        <taxon>Helotiales</taxon>
        <taxon>Sclerotiniaceae</taxon>
        <taxon>Sclerotinia</taxon>
    </lineage>
</organism>
<dbReference type="Proteomes" id="UP001152300">
    <property type="component" value="Unassembled WGS sequence"/>
</dbReference>
<evidence type="ECO:0000256" key="4">
    <source>
        <dbReference type="ARBA" id="ARBA00023004"/>
    </source>
</evidence>
<keyword evidence="4 6" id="KW-0408">Iron</keyword>
<evidence type="ECO:0000256" key="7">
    <source>
        <dbReference type="RuleBase" id="RU000461"/>
    </source>
</evidence>
<keyword evidence="5" id="KW-0843">Virulence</keyword>
<dbReference type="Pfam" id="PF00067">
    <property type="entry name" value="p450"/>
    <property type="match status" value="1"/>
</dbReference>
<dbReference type="GO" id="GO:0020037">
    <property type="term" value="F:heme binding"/>
    <property type="evidence" value="ECO:0007669"/>
    <property type="project" value="InterPro"/>
</dbReference>
<dbReference type="PRINTS" id="PR00465">
    <property type="entry name" value="EP450IV"/>
</dbReference>
<keyword evidence="6 7" id="KW-0349">Heme</keyword>
<dbReference type="CDD" id="cd11040">
    <property type="entry name" value="CYP7_CYP8-like"/>
    <property type="match status" value="1"/>
</dbReference>
<dbReference type="PROSITE" id="PS00086">
    <property type="entry name" value="CYTOCHROME_P450"/>
    <property type="match status" value="1"/>
</dbReference>
<dbReference type="InterPro" id="IPR002403">
    <property type="entry name" value="Cyt_P450_E_grp-IV"/>
</dbReference>
<dbReference type="AlphaFoldDB" id="A0A9X0DQM5"/>
<keyword evidence="8" id="KW-0472">Membrane</keyword>
<dbReference type="SUPFAM" id="SSF48264">
    <property type="entry name" value="Cytochrome P450"/>
    <property type="match status" value="1"/>
</dbReference>
<dbReference type="Gene3D" id="1.10.630.10">
    <property type="entry name" value="Cytochrome P450"/>
    <property type="match status" value="1"/>
</dbReference>
<keyword evidence="3 6" id="KW-0479">Metal-binding</keyword>
<protein>
    <recommendedName>
        <fullName evidence="11">Cytochrome P450</fullName>
    </recommendedName>
</protein>
<gene>
    <name evidence="9" type="ORF">OCU04_002921</name>
</gene>
<name>A0A9X0DQM5_9HELO</name>
<dbReference type="InterPro" id="IPR001128">
    <property type="entry name" value="Cyt_P450"/>
</dbReference>
<dbReference type="PANTHER" id="PTHR47582">
    <property type="entry name" value="P450, PUTATIVE (EUROFUNG)-RELATED"/>
    <property type="match status" value="1"/>
</dbReference>
<proteinExistence type="inferred from homology"/>
<evidence type="ECO:0000256" key="3">
    <source>
        <dbReference type="ARBA" id="ARBA00022723"/>
    </source>
</evidence>
<evidence type="ECO:0000313" key="10">
    <source>
        <dbReference type="Proteomes" id="UP001152300"/>
    </source>
</evidence>
<dbReference type="GO" id="GO:0004497">
    <property type="term" value="F:monooxygenase activity"/>
    <property type="evidence" value="ECO:0007669"/>
    <property type="project" value="UniProtKB-KW"/>
</dbReference>
<dbReference type="GO" id="GO:0005506">
    <property type="term" value="F:iron ion binding"/>
    <property type="evidence" value="ECO:0007669"/>
    <property type="project" value="InterPro"/>
</dbReference>
<keyword evidence="7" id="KW-0560">Oxidoreductase</keyword>
<dbReference type="EMBL" id="JAPEIS010000002">
    <property type="protein sequence ID" value="KAJ8069258.1"/>
    <property type="molecule type" value="Genomic_DNA"/>
</dbReference>
<comment type="similarity">
    <text evidence="2 7">Belongs to the cytochrome P450 family.</text>
</comment>
<evidence type="ECO:0000256" key="6">
    <source>
        <dbReference type="PIRSR" id="PIRSR602403-1"/>
    </source>
</evidence>
<accession>A0A9X0DQM5</accession>
<evidence type="ECO:0008006" key="11">
    <source>
        <dbReference type="Google" id="ProtNLM"/>
    </source>
</evidence>